<dbReference type="GO" id="GO:0003676">
    <property type="term" value="F:nucleic acid binding"/>
    <property type="evidence" value="ECO:0007669"/>
    <property type="project" value="InterPro"/>
</dbReference>
<dbReference type="RefSeq" id="WP_008504757.1">
    <property type="nucleotide sequence ID" value="NZ_CM001403.1"/>
</dbReference>
<dbReference type="InterPro" id="IPR036397">
    <property type="entry name" value="RNaseH_sf"/>
</dbReference>
<reference evidence="3" key="2">
    <citation type="submission" date="2023-12" db="PDB data bank">
        <title>protein-DNA complex.</title>
        <authorList>
            <person name="Zhuang L."/>
        </authorList>
    </citation>
    <scope>STRUCTURE BY ELECTRON MICROSCOPY (3.20 ANGSTROMS)</scope>
</reference>
<dbReference type="EMBL" id="CM001403">
    <property type="protein sequence ID" value="EHQ25116.1"/>
    <property type="molecule type" value="Genomic_DNA"/>
</dbReference>
<proteinExistence type="evidence at protein level"/>
<dbReference type="EMDB" id="EMD-38373"/>
<protein>
    <recommendedName>
        <fullName evidence="4">Piwi domain-containing protein</fullName>
    </recommendedName>
</protein>
<gene>
    <name evidence="1" type="ORF">Mucpa_0938</name>
</gene>
<dbReference type="SMR" id="H1YCU5"/>
<evidence type="ECO:0007829" key="3">
    <source>
        <dbReference type="PDB" id="8XIH"/>
    </source>
</evidence>
<dbReference type="eggNOG" id="COG1431">
    <property type="taxonomic scope" value="Bacteria"/>
</dbReference>
<dbReference type="PDB" id="8XIH">
    <property type="method" value="EM"/>
    <property type="resolution" value="3.20 A"/>
    <property type="chains" value="A/B=1-795"/>
</dbReference>
<evidence type="ECO:0008006" key="4">
    <source>
        <dbReference type="Google" id="ProtNLM"/>
    </source>
</evidence>
<dbReference type="OrthoDB" id="784375at2"/>
<sequence>MKDHILNLYRIDNLSELDFSYKLIDFDLSFIAGKEELLNKQLQKIAEEVSSVTKGPTAVLKRNQRFFVAVPADKQMEDRSIDGIPFSIPIKLLPEVYRIDSKDIQGHQLDVVYKFLDYEIRRQLGQHRDLWKLNTHQFFLREPMKGIQGSINVFEGFTYKLARLADGHFYVTLDLSTKYIDKYCLSHYINEGNVRTFENNYKGRRFLYLNGDNWYTIELLGFGKSVKEQDFIREGTTYNVLNYITEKIEHSRTDLKRYVKPNDLSMSYTYPGRTMDPHSGATSLARMLYNTKDERVKSLHYLSIKGPSKRFEAINNYISSYFKNLKFNAGKLLISNEPLVEKIKNFWIPELLFNNNRRLKITGFNSGMRDFAYQRKQLIKNNGVLNRTSFDVQYLLVPDEQYMDANLVEGFKNNAEFLIKKLAPAFDKFIIIRYPVKSCTSASVQIQEIEKVLHRRNALHGFALVVLPDLDAFSPAFLKTFHELLKSKFYPDLKVQCASAHNISSFFKPFSTAGNNGIVEYRVVEALKGRFSSYLFYLVLEHLIVNRKWPYALAKNLFYDIYIGIDVHDRHAGFTFFFKNGEQIIFHPEEVPQKTNSQRVEKVRAKTLNKVIYEKLKLYIPLFAPNPNGIVIVRDGRSFGVEYKALQAAINTLAAEGIVNKDTVKYGVVDLHKQSSVPIRIAAKTNSYDQLENPVAGSYKLVSPKEGFIFSTGYPFDIKGTSRPLNLSMKEGDLDFMKVMEDVFCQIMLAFSAPDKSNFLPVIIKLIDTLLEPLTATRETADEAEEDEEEMMDIN</sequence>
<keyword evidence="2" id="KW-1185">Reference proteome</keyword>
<evidence type="ECO:0000313" key="2">
    <source>
        <dbReference type="Proteomes" id="UP000002774"/>
    </source>
</evidence>
<dbReference type="Gene3D" id="3.30.420.10">
    <property type="entry name" value="Ribonuclease H-like superfamily/Ribonuclease H"/>
    <property type="match status" value="1"/>
</dbReference>
<name>H1YCU5_9SPHI</name>
<reference evidence="1" key="1">
    <citation type="submission" date="2011-09" db="EMBL/GenBank/DDBJ databases">
        <title>The permanent draft genome of Mucilaginibacter paludis DSM 18603.</title>
        <authorList>
            <consortium name="US DOE Joint Genome Institute (JGI-PGF)"/>
            <person name="Lucas S."/>
            <person name="Han J."/>
            <person name="Lapidus A."/>
            <person name="Bruce D."/>
            <person name="Goodwin L."/>
            <person name="Pitluck S."/>
            <person name="Peters L."/>
            <person name="Kyrpides N."/>
            <person name="Mavromatis K."/>
            <person name="Ivanova N."/>
            <person name="Mikhailova N."/>
            <person name="Held B."/>
            <person name="Detter J.C."/>
            <person name="Tapia R."/>
            <person name="Han C."/>
            <person name="Land M."/>
            <person name="Hauser L."/>
            <person name="Markowitz V."/>
            <person name="Cheng J.-F."/>
            <person name="Hugenholtz P."/>
            <person name="Woyke T."/>
            <person name="Wu D."/>
            <person name="Tindall B."/>
            <person name="Brambilla E."/>
            <person name="Klenk H.-P."/>
            <person name="Eisen J.A."/>
        </authorList>
    </citation>
    <scope>NUCLEOTIDE SEQUENCE [LARGE SCALE GENOMIC DNA]</scope>
    <source>
        <strain evidence="1">DSM 18603</strain>
    </source>
</reference>
<organism evidence="1 2">
    <name type="scientific">Mucilaginibacter paludis DSM 18603</name>
    <dbReference type="NCBI Taxonomy" id="714943"/>
    <lineage>
        <taxon>Bacteria</taxon>
        <taxon>Pseudomonadati</taxon>
        <taxon>Bacteroidota</taxon>
        <taxon>Sphingobacteriia</taxon>
        <taxon>Sphingobacteriales</taxon>
        <taxon>Sphingobacteriaceae</taxon>
        <taxon>Mucilaginibacter</taxon>
    </lineage>
</organism>
<evidence type="ECO:0000313" key="1">
    <source>
        <dbReference type="EMBL" id="EHQ25116.1"/>
    </source>
</evidence>
<dbReference type="AlphaFoldDB" id="H1YCU5"/>
<dbReference type="Proteomes" id="UP000002774">
    <property type="component" value="Chromosome"/>
</dbReference>
<dbReference type="HOGENOM" id="CLU_353312_0_0_10"/>
<keyword evidence="3" id="KW-0002">3D-structure</keyword>
<dbReference type="InterPro" id="IPR012337">
    <property type="entry name" value="RNaseH-like_sf"/>
</dbReference>
<accession>H1YCU5</accession>
<dbReference type="STRING" id="714943.Mucpa_0938"/>
<dbReference type="SUPFAM" id="SSF53098">
    <property type="entry name" value="Ribonuclease H-like"/>
    <property type="match status" value="1"/>
</dbReference>